<evidence type="ECO:0000259" key="3">
    <source>
        <dbReference type="Pfam" id="PF01467"/>
    </source>
</evidence>
<name>A0ABY8CEM7_9ARCH</name>
<organism evidence="4 5">
    <name type="scientific">Candidatus Nanohalococcus occultus</name>
    <dbReference type="NCBI Taxonomy" id="2978047"/>
    <lineage>
        <taxon>Archaea</taxon>
        <taxon>Candidatus Nanohalarchaeota</taxon>
        <taxon>Candidatus Nanohalarchaeota incertae sedis</taxon>
        <taxon>Candidatus Nanohalococcus</taxon>
    </lineage>
</organism>
<dbReference type="RefSeq" id="WP_347722047.1">
    <property type="nucleotide sequence ID" value="NZ_CP104395.1"/>
</dbReference>
<dbReference type="EMBL" id="CP104395">
    <property type="protein sequence ID" value="WEL19175.1"/>
    <property type="molecule type" value="Genomic_DNA"/>
</dbReference>
<gene>
    <name evidence="4" type="primary">nadR</name>
    <name evidence="4" type="ORF">SVXNc_0143</name>
</gene>
<keyword evidence="5" id="KW-1185">Reference proteome</keyword>
<dbReference type="SUPFAM" id="SSF52374">
    <property type="entry name" value="Nucleotidylyl transferase"/>
    <property type="match status" value="1"/>
</dbReference>
<proteinExistence type="predicted"/>
<feature type="domain" description="Cytidyltransferase-like" evidence="3">
    <location>
        <begin position="5"/>
        <end position="80"/>
    </location>
</feature>
<evidence type="ECO:0000256" key="1">
    <source>
        <dbReference type="ARBA" id="ARBA00022679"/>
    </source>
</evidence>
<dbReference type="GO" id="GO:0000309">
    <property type="term" value="F:nicotinamide-nucleotide adenylyltransferase activity"/>
    <property type="evidence" value="ECO:0007669"/>
    <property type="project" value="UniProtKB-EC"/>
</dbReference>
<dbReference type="PANTHER" id="PTHR21342:SF0">
    <property type="entry name" value="BIFUNCTIONAL NMN ADENYLYLTRANSFERASE_NUDIX HYDROLASE"/>
    <property type="match status" value="1"/>
</dbReference>
<keyword evidence="1 4" id="KW-0808">Transferase</keyword>
<dbReference type="InterPro" id="IPR004821">
    <property type="entry name" value="Cyt_trans-like"/>
</dbReference>
<dbReference type="Pfam" id="PF01467">
    <property type="entry name" value="CTP_transf_like"/>
    <property type="match status" value="1"/>
</dbReference>
<dbReference type="Proteomes" id="UP001218034">
    <property type="component" value="Chromosome"/>
</dbReference>
<evidence type="ECO:0000313" key="4">
    <source>
        <dbReference type="EMBL" id="WEL19175.1"/>
    </source>
</evidence>
<dbReference type="EC" id="2.7.7.1" evidence="4"/>
<dbReference type="GeneID" id="90589578"/>
<protein>
    <submittedName>
        <fullName evidence="4">Nicotinamide mononucleotide adenylyltransferase</fullName>
        <ecNumber evidence="4">2.7.7.1</ecNumber>
    </submittedName>
</protein>
<dbReference type="Gene3D" id="3.40.50.620">
    <property type="entry name" value="HUPs"/>
    <property type="match status" value="1"/>
</dbReference>
<reference evidence="4 5" key="1">
    <citation type="submission" date="2022-09" db="EMBL/GenBank/DDBJ databases">
        <title>Xylan utilization by haloarchaea-nanohaloarchaea associations.</title>
        <authorList>
            <person name="Yakimov M."/>
        </authorList>
    </citation>
    <scope>NUCLEOTIDE SEQUENCE [LARGE SCALE GENOMIC DNA]</scope>
    <source>
        <strain evidence="4 5">SVXNc</strain>
    </source>
</reference>
<keyword evidence="2 4" id="KW-0548">Nucleotidyltransferase</keyword>
<accession>A0ABY8CEM7</accession>
<sequence>MRVGFIGRFQPFHKGHFKAVKSLEKDHEVVIVVGVAEEPSRDNPLSFKQRKQIIEECFPSKEIVGIEDRESDEEWARELEERIDLDGIASRNPETIKAVEENPALEIIEHELHQKGIYSGTEVRRRLRSGEEWRYLVPKCCEEKVADLTEVFKGSGINYEFKPGWKRENSYYDTLDD</sequence>
<dbReference type="PANTHER" id="PTHR21342">
    <property type="entry name" value="PHOSPHOPANTETHEINE ADENYLYLTRANSFERASE"/>
    <property type="match status" value="1"/>
</dbReference>
<dbReference type="NCBIfam" id="TIGR00125">
    <property type="entry name" value="cyt_tran_rel"/>
    <property type="match status" value="1"/>
</dbReference>
<dbReference type="InterPro" id="IPR014729">
    <property type="entry name" value="Rossmann-like_a/b/a_fold"/>
</dbReference>
<evidence type="ECO:0000313" key="5">
    <source>
        <dbReference type="Proteomes" id="UP001218034"/>
    </source>
</evidence>
<evidence type="ECO:0000256" key="2">
    <source>
        <dbReference type="ARBA" id="ARBA00022695"/>
    </source>
</evidence>